<dbReference type="Pfam" id="PF10824">
    <property type="entry name" value="T7SS_ESX_EspC"/>
    <property type="match status" value="1"/>
</dbReference>
<evidence type="ECO:0000313" key="1">
    <source>
        <dbReference type="EMBL" id="KMO70179.1"/>
    </source>
</evidence>
<dbReference type="STRING" id="37916.MCHLDSM_05067"/>
<evidence type="ECO:0000313" key="2">
    <source>
        <dbReference type="Proteomes" id="UP000036513"/>
    </source>
</evidence>
<dbReference type="GO" id="GO:0009306">
    <property type="term" value="P:protein secretion"/>
    <property type="evidence" value="ECO:0007669"/>
    <property type="project" value="InterPro"/>
</dbReference>
<dbReference type="EMBL" id="JYNL01000064">
    <property type="protein sequence ID" value="KMO70179.1"/>
    <property type="molecule type" value="Genomic_DNA"/>
</dbReference>
<reference evidence="1 2" key="1">
    <citation type="journal article" date="2015" name="Genome Biol. Evol.">
        <title>Characterization of Three Mycobacterium spp. with Potential Use in Bioremediation by Genome Sequencing and Comparative Genomics.</title>
        <authorList>
            <person name="Das S."/>
            <person name="Pettersson B.M."/>
            <person name="Behra P.R."/>
            <person name="Ramesh M."/>
            <person name="Dasgupta S."/>
            <person name="Bhattacharya A."/>
            <person name="Kirsebom L.A."/>
        </authorList>
    </citation>
    <scope>NUCLEOTIDE SEQUENCE [LARGE SCALE GENOMIC DNA]</scope>
    <source>
        <strain evidence="1 2">DSM 43826</strain>
    </source>
</reference>
<dbReference type="AlphaFoldDB" id="A0A0J6VIT6"/>
<accession>A0A0J6VIT6</accession>
<proteinExistence type="predicted"/>
<dbReference type="RefSeq" id="WP_048472257.1">
    <property type="nucleotide sequence ID" value="NZ_JYNL01000064.1"/>
</dbReference>
<name>A0A0J6VIT6_9MYCO</name>
<comment type="caution">
    <text evidence="1">The sequence shown here is derived from an EMBL/GenBank/DDBJ whole genome shotgun (WGS) entry which is preliminary data.</text>
</comment>
<keyword evidence="2" id="KW-1185">Reference proteome</keyword>
<dbReference type="Proteomes" id="UP000036513">
    <property type="component" value="Unassembled WGS sequence"/>
</dbReference>
<protein>
    <recommendedName>
        <fullName evidence="3">ESX-1 secretion-associated protein</fullName>
    </recommendedName>
</protein>
<dbReference type="SMR" id="A0A0J6VIT6"/>
<dbReference type="PATRIC" id="fig|37916.4.peg.5072"/>
<sequence>MSDFEKNLAVLTDHVRWLSSKQRAAAGRITVANQSVRDTASSMWSSHGIVCAPTNMAVAAAQSARAEAGATLHKISEELATRLTDAADNYDDADYRSGDNIGACGL</sequence>
<evidence type="ECO:0008006" key="3">
    <source>
        <dbReference type="Google" id="ProtNLM"/>
    </source>
</evidence>
<dbReference type="InterPro" id="IPR022536">
    <property type="entry name" value="EspC"/>
</dbReference>
<gene>
    <name evidence="1" type="ORF">MCHLDSM_05067</name>
</gene>
<organism evidence="1 2">
    <name type="scientific">Mycolicibacterium chlorophenolicum</name>
    <dbReference type="NCBI Taxonomy" id="37916"/>
    <lineage>
        <taxon>Bacteria</taxon>
        <taxon>Bacillati</taxon>
        <taxon>Actinomycetota</taxon>
        <taxon>Actinomycetes</taxon>
        <taxon>Mycobacteriales</taxon>
        <taxon>Mycobacteriaceae</taxon>
        <taxon>Mycolicibacterium</taxon>
    </lineage>
</organism>